<dbReference type="Proteomes" id="UP000703038">
    <property type="component" value="Unassembled WGS sequence"/>
</dbReference>
<dbReference type="InterPro" id="IPR016181">
    <property type="entry name" value="Acyl_CoA_acyltransferase"/>
</dbReference>
<reference evidence="2 3" key="1">
    <citation type="submission" date="2021-01" db="EMBL/GenBank/DDBJ databases">
        <title>Genomics of switchgrass bacterial isolates.</title>
        <authorList>
            <person name="Shade A."/>
        </authorList>
    </citation>
    <scope>NUCLEOTIDE SEQUENCE [LARGE SCALE GENOMIC DNA]</scope>
    <source>
        <strain evidence="2 3">PvP111</strain>
    </source>
</reference>
<evidence type="ECO:0000313" key="2">
    <source>
        <dbReference type="EMBL" id="MBM7416372.1"/>
    </source>
</evidence>
<dbReference type="InterPro" id="IPR031165">
    <property type="entry name" value="GNAT_YJDJ"/>
</dbReference>
<dbReference type="InterPro" id="IPR045057">
    <property type="entry name" value="Gcn5-rel_NAT"/>
</dbReference>
<name>A0ABS2KWR5_9NOCA</name>
<dbReference type="Gene3D" id="3.40.630.30">
    <property type="match status" value="1"/>
</dbReference>
<accession>A0ABS2KWR5</accession>
<dbReference type="SUPFAM" id="SSF55729">
    <property type="entry name" value="Acyl-CoA N-acyltransferases (Nat)"/>
    <property type="match status" value="1"/>
</dbReference>
<sequence>MDTSLVSDDPSNSRFVLTVGDALVGILAYEVAPDSDTVVLQHTVVKEEFGDHGWAAVLVRGALDILRIGDLSIWPQCSYVRRFIGANIEYLVMVADQAPAGSVTAASPPSSTTTGAWSLAPFPLRS</sequence>
<dbReference type="PANTHER" id="PTHR31435:SF10">
    <property type="entry name" value="BSR4717 PROTEIN"/>
    <property type="match status" value="1"/>
</dbReference>
<evidence type="ECO:0000259" key="1">
    <source>
        <dbReference type="PROSITE" id="PS51729"/>
    </source>
</evidence>
<proteinExistence type="predicted"/>
<keyword evidence="3" id="KW-1185">Reference proteome</keyword>
<dbReference type="EMBL" id="JAFBBK010000001">
    <property type="protein sequence ID" value="MBM7416372.1"/>
    <property type="molecule type" value="Genomic_DNA"/>
</dbReference>
<evidence type="ECO:0000313" key="3">
    <source>
        <dbReference type="Proteomes" id="UP000703038"/>
    </source>
</evidence>
<gene>
    <name evidence="2" type="ORF">JOE42_003105</name>
</gene>
<dbReference type="PANTHER" id="PTHR31435">
    <property type="entry name" value="PROTEIN NATD1"/>
    <property type="match status" value="1"/>
</dbReference>
<organism evidence="2 3">
    <name type="scientific">Rhodococcoides corynebacterioides</name>
    <dbReference type="NCBI Taxonomy" id="53972"/>
    <lineage>
        <taxon>Bacteria</taxon>
        <taxon>Bacillati</taxon>
        <taxon>Actinomycetota</taxon>
        <taxon>Actinomycetes</taxon>
        <taxon>Mycobacteriales</taxon>
        <taxon>Nocardiaceae</taxon>
        <taxon>Rhodococcoides</taxon>
    </lineage>
</organism>
<dbReference type="Pfam" id="PF14542">
    <property type="entry name" value="Acetyltransf_CG"/>
    <property type="match status" value="1"/>
</dbReference>
<feature type="domain" description="N-acetyltransferase" evidence="1">
    <location>
        <begin position="7"/>
        <end position="95"/>
    </location>
</feature>
<dbReference type="PROSITE" id="PS51729">
    <property type="entry name" value="GNAT_YJDJ"/>
    <property type="match status" value="1"/>
</dbReference>
<comment type="caution">
    <text evidence="2">The sequence shown here is derived from an EMBL/GenBank/DDBJ whole genome shotgun (WGS) entry which is preliminary data.</text>
</comment>
<dbReference type="RefSeq" id="WP_204869193.1">
    <property type="nucleotide sequence ID" value="NZ_JAFBBK010000001.1"/>
</dbReference>
<protein>
    <submittedName>
        <fullName evidence="2">GNAT family acetyltransferase</fullName>
    </submittedName>
</protein>